<gene>
    <name evidence="12" type="ORF">SALB_00477</name>
</gene>
<feature type="transmembrane region" description="Helical" evidence="9">
    <location>
        <begin position="148"/>
        <end position="169"/>
    </location>
</feature>
<organism evidence="12 13">
    <name type="scientific">Streptomyces noursei</name>
    <name type="common">Streptomyces albulus</name>
    <dbReference type="NCBI Taxonomy" id="1971"/>
    <lineage>
        <taxon>Bacteria</taxon>
        <taxon>Bacillati</taxon>
        <taxon>Actinomycetota</taxon>
        <taxon>Actinomycetes</taxon>
        <taxon>Kitasatosporales</taxon>
        <taxon>Streptomycetaceae</taxon>
        <taxon>Streptomyces</taxon>
    </lineage>
</organism>
<feature type="transmembrane region" description="Helical" evidence="9">
    <location>
        <begin position="402"/>
        <end position="422"/>
    </location>
</feature>
<proteinExistence type="predicted"/>
<dbReference type="GO" id="GO:0009103">
    <property type="term" value="P:lipopolysaccharide biosynthetic process"/>
    <property type="evidence" value="ECO:0007669"/>
    <property type="project" value="UniProtKB-ARBA"/>
</dbReference>
<keyword evidence="6 9" id="KW-1133">Transmembrane helix</keyword>
<feature type="compositionally biased region" description="Low complexity" evidence="8">
    <location>
        <begin position="1"/>
        <end position="38"/>
    </location>
</feature>
<evidence type="ECO:0000259" key="11">
    <source>
        <dbReference type="Pfam" id="PF24878"/>
    </source>
</evidence>
<dbReference type="Pfam" id="PF24878">
    <property type="entry name" value="YkcB_C"/>
    <property type="match status" value="1"/>
</dbReference>
<feature type="region of interest" description="Disordered" evidence="8">
    <location>
        <begin position="574"/>
        <end position="617"/>
    </location>
</feature>
<feature type="transmembrane region" description="Helical" evidence="9">
    <location>
        <begin position="461"/>
        <end position="478"/>
    </location>
</feature>
<keyword evidence="7 9" id="KW-0472">Membrane</keyword>
<evidence type="ECO:0000256" key="1">
    <source>
        <dbReference type="ARBA" id="ARBA00004651"/>
    </source>
</evidence>
<protein>
    <submittedName>
        <fullName evidence="12">Putative glycosyl transferase</fullName>
    </submittedName>
</protein>
<dbReference type="InterPro" id="IPR038731">
    <property type="entry name" value="RgtA/B/C-like"/>
</dbReference>
<feature type="transmembrane region" description="Helical" evidence="9">
    <location>
        <begin position="72"/>
        <end position="91"/>
    </location>
</feature>
<reference evidence="12 13" key="1">
    <citation type="journal article" date="2019" name="Microbiol. Resour. Announc.">
        <title>Draft Genome Sequence of the Most Traditional epsilon-Poly-l-Lysine Producer, Streptomyces albulus NBRC14147.</title>
        <authorList>
            <person name="Yamanaka K."/>
            <person name="Hamano Y."/>
        </authorList>
    </citation>
    <scope>NUCLEOTIDE SEQUENCE [LARGE SCALE GENOMIC DNA]</scope>
    <source>
        <strain evidence="12 13">NBRC 14147</strain>
    </source>
</reference>
<dbReference type="GO" id="GO:0005886">
    <property type="term" value="C:plasma membrane"/>
    <property type="evidence" value="ECO:0007669"/>
    <property type="project" value="UniProtKB-SubCell"/>
</dbReference>
<feature type="region of interest" description="Disordered" evidence="8">
    <location>
        <begin position="1"/>
        <end position="56"/>
    </location>
</feature>
<keyword evidence="3" id="KW-0328">Glycosyltransferase</keyword>
<dbReference type="AlphaFoldDB" id="A0A401QR66"/>
<keyword evidence="5 9" id="KW-0812">Transmembrane</keyword>
<feature type="transmembrane region" description="Helical" evidence="9">
    <location>
        <begin position="181"/>
        <end position="198"/>
    </location>
</feature>
<feature type="compositionally biased region" description="Low complexity" evidence="8">
    <location>
        <begin position="46"/>
        <end position="56"/>
    </location>
</feature>
<dbReference type="Proteomes" id="UP000288351">
    <property type="component" value="Unassembled WGS sequence"/>
</dbReference>
<comment type="subcellular location">
    <subcellularLocation>
        <location evidence="1">Cell membrane</location>
        <topology evidence="1">Multi-pass membrane protein</topology>
    </subcellularLocation>
</comment>
<keyword evidence="4 12" id="KW-0808">Transferase</keyword>
<evidence type="ECO:0000256" key="9">
    <source>
        <dbReference type="SAM" id="Phobius"/>
    </source>
</evidence>
<feature type="transmembrane region" description="Helical" evidence="9">
    <location>
        <begin position="522"/>
        <end position="541"/>
    </location>
</feature>
<keyword evidence="2" id="KW-1003">Cell membrane</keyword>
<evidence type="ECO:0000313" key="12">
    <source>
        <dbReference type="EMBL" id="GCB87808.1"/>
    </source>
</evidence>
<evidence type="ECO:0000256" key="5">
    <source>
        <dbReference type="ARBA" id="ARBA00022692"/>
    </source>
</evidence>
<dbReference type="GO" id="GO:0016763">
    <property type="term" value="F:pentosyltransferase activity"/>
    <property type="evidence" value="ECO:0007669"/>
    <property type="project" value="TreeGrafter"/>
</dbReference>
<feature type="transmembrane region" description="Helical" evidence="9">
    <location>
        <begin position="248"/>
        <end position="267"/>
    </location>
</feature>
<feature type="transmembrane region" description="Helical" evidence="9">
    <location>
        <begin position="428"/>
        <end position="449"/>
    </location>
</feature>
<evidence type="ECO:0000313" key="13">
    <source>
        <dbReference type="Proteomes" id="UP000288351"/>
    </source>
</evidence>
<evidence type="ECO:0000259" key="10">
    <source>
        <dbReference type="Pfam" id="PF13231"/>
    </source>
</evidence>
<dbReference type="PANTHER" id="PTHR33908:SF3">
    <property type="entry name" value="UNDECAPRENYL PHOSPHATE-ALPHA-4-AMINO-4-DEOXY-L-ARABINOSE ARABINOSYL TRANSFERASE"/>
    <property type="match status" value="1"/>
</dbReference>
<dbReference type="GO" id="GO:0010041">
    <property type="term" value="P:response to iron(III) ion"/>
    <property type="evidence" value="ECO:0007669"/>
    <property type="project" value="TreeGrafter"/>
</dbReference>
<dbReference type="EMBL" id="BHXC01000002">
    <property type="protein sequence ID" value="GCB87808.1"/>
    <property type="molecule type" value="Genomic_DNA"/>
</dbReference>
<name>A0A401QR66_STRNR</name>
<sequence>MASTTSAGSVSAGEHASPAGDASPPGAPTVPANATSPASTPPAAPTPTGRTGRGGLLARVRASRTDAAPRPAYARPALLAILALAAVLFAWDIQHSAFHTFYAETARSMAESWHAFLFGSFDPGGSITIDKLPGFLWPQALAVRIFGFHPWALTLPQVIEGVLSVAVLYRAVRRWAGEHPALLAAAAFAVTPAIAGLFRTPVEDPAFTLCVLLAADATLRAARLGRLRPLVAAGVWVGLGFQAKMLEAWGVLPALGLLYAFSAPTALRRRLAHLSVAGAVCLAVSASWVLLVTFTPAKDRPYVDGTTNNSAVSQVVGYNFLNRFSSVNVSAAHTGSVAVSTMAGTAPAPPTGRSRPTAAQWLKMFAPSLVSQIGWLYPAAALAAVCGLVWRRGRPRTDPLRAGFVLWAVWLATYFLVFSAGAIGGHTYYMGVLAVPLAALFGAGTVQFWRAWLRGGRRRAWALPTVVVATVAWSAALARLFPTFLPWLAPVAVALGVGALVLMARARPGRTAGTGAVRRRTAVLGLVTGLVAMLLPSAAWASSVLDPEYGHSGMGSTGPVANWHRLAAERAAAARLAAHRPRRPDGATPNPNEGGAAAEPSPGRSPAKSADASPDGSGLTAVQQQLLAYTRAHQGGARYLFATTSWRTASPYILHAGAAVLPMGGFTGTAPTPTAAGFRELVATGQLRYVVLGGPATDPGRAIAPWVRAHCDRVPGQAHRLYRCAPEPATARPAPGR</sequence>
<dbReference type="PANTHER" id="PTHR33908">
    <property type="entry name" value="MANNOSYLTRANSFERASE YKCB-RELATED"/>
    <property type="match status" value="1"/>
</dbReference>
<dbReference type="InterPro" id="IPR050297">
    <property type="entry name" value="LipidA_mod_glycosyltrf_83"/>
</dbReference>
<feature type="transmembrane region" description="Helical" evidence="9">
    <location>
        <begin position="484"/>
        <end position="502"/>
    </location>
</feature>
<accession>A0A401QR66</accession>
<feature type="transmembrane region" description="Helical" evidence="9">
    <location>
        <begin position="369"/>
        <end position="390"/>
    </location>
</feature>
<dbReference type="InterPro" id="IPR056785">
    <property type="entry name" value="YkcA/B-like_C"/>
</dbReference>
<dbReference type="Pfam" id="PF13231">
    <property type="entry name" value="PMT_2"/>
    <property type="match status" value="1"/>
</dbReference>
<evidence type="ECO:0000256" key="7">
    <source>
        <dbReference type="ARBA" id="ARBA00023136"/>
    </source>
</evidence>
<feature type="domain" description="Putative mannosyltransferase YkcA/B-like C-terminal" evidence="11">
    <location>
        <begin position="626"/>
        <end position="710"/>
    </location>
</feature>
<evidence type="ECO:0000256" key="2">
    <source>
        <dbReference type="ARBA" id="ARBA00022475"/>
    </source>
</evidence>
<feature type="transmembrane region" description="Helical" evidence="9">
    <location>
        <begin position="274"/>
        <end position="294"/>
    </location>
</feature>
<evidence type="ECO:0000256" key="6">
    <source>
        <dbReference type="ARBA" id="ARBA00022989"/>
    </source>
</evidence>
<evidence type="ECO:0000256" key="8">
    <source>
        <dbReference type="SAM" id="MobiDB-lite"/>
    </source>
</evidence>
<feature type="domain" description="Glycosyltransferase RgtA/B/C/D-like" evidence="10">
    <location>
        <begin position="132"/>
        <end position="287"/>
    </location>
</feature>
<comment type="caution">
    <text evidence="12">The sequence shown here is derived from an EMBL/GenBank/DDBJ whole genome shotgun (WGS) entry which is preliminary data.</text>
</comment>
<evidence type="ECO:0000256" key="3">
    <source>
        <dbReference type="ARBA" id="ARBA00022676"/>
    </source>
</evidence>
<evidence type="ECO:0000256" key="4">
    <source>
        <dbReference type="ARBA" id="ARBA00022679"/>
    </source>
</evidence>